<dbReference type="AlphaFoldDB" id="A0A1E1K6E2"/>
<dbReference type="InterPro" id="IPR018822">
    <property type="entry name" value="UPF0646"/>
</dbReference>
<feature type="region of interest" description="Disordered" evidence="1">
    <location>
        <begin position="737"/>
        <end position="868"/>
    </location>
</feature>
<feature type="compositionally biased region" description="Basic and acidic residues" evidence="1">
    <location>
        <begin position="470"/>
        <end position="480"/>
    </location>
</feature>
<feature type="compositionally biased region" description="Basic and acidic residues" evidence="1">
    <location>
        <begin position="737"/>
        <end position="746"/>
    </location>
</feature>
<feature type="region of interest" description="Disordered" evidence="1">
    <location>
        <begin position="669"/>
        <end position="709"/>
    </location>
</feature>
<feature type="compositionally biased region" description="Polar residues" evidence="1">
    <location>
        <begin position="169"/>
        <end position="178"/>
    </location>
</feature>
<evidence type="ECO:0000313" key="2">
    <source>
        <dbReference type="EMBL" id="CZS93582.1"/>
    </source>
</evidence>
<dbReference type="STRING" id="914237.A0A1E1K6E2"/>
<comment type="caution">
    <text evidence="2">The sequence shown here is derived from an EMBL/GenBank/DDBJ whole genome shotgun (WGS) entry which is preliminary data.</text>
</comment>
<evidence type="ECO:0000256" key="1">
    <source>
        <dbReference type="SAM" id="MobiDB-lite"/>
    </source>
</evidence>
<gene>
    <name evidence="2" type="ORF">RCO7_09510</name>
</gene>
<reference evidence="3" key="1">
    <citation type="submission" date="2016-03" db="EMBL/GenBank/DDBJ databases">
        <authorList>
            <person name="Ploux O."/>
        </authorList>
    </citation>
    <scope>NUCLEOTIDE SEQUENCE [LARGE SCALE GENOMIC DNA]</scope>
    <source>
        <strain evidence="3">UK7</strain>
    </source>
</reference>
<dbReference type="InParanoid" id="A0A1E1K6E2"/>
<name>A0A1E1K6E2_9HELO</name>
<feature type="compositionally biased region" description="Polar residues" evidence="1">
    <location>
        <begin position="754"/>
        <end position="770"/>
    </location>
</feature>
<protein>
    <recommendedName>
        <fullName evidence="4">Glutamic acid-rich protein</fullName>
    </recommendedName>
</protein>
<keyword evidence="3" id="KW-1185">Reference proteome</keyword>
<organism evidence="2 3">
    <name type="scientific">Rhynchosporium graminicola</name>
    <dbReference type="NCBI Taxonomy" id="2792576"/>
    <lineage>
        <taxon>Eukaryota</taxon>
        <taxon>Fungi</taxon>
        <taxon>Dikarya</taxon>
        <taxon>Ascomycota</taxon>
        <taxon>Pezizomycotina</taxon>
        <taxon>Leotiomycetes</taxon>
        <taxon>Helotiales</taxon>
        <taxon>Ploettnerulaceae</taxon>
        <taxon>Rhynchosporium</taxon>
    </lineage>
</organism>
<sequence>MEISSDLGYGDDQGDIDIDLDLTAGPGDEDYVLEDADANCNTDFANDFHAQTLAAVNDEIMVDDDDKPYQMEDAEVMDEETEYIIEQESMSFANDGDAVDAQIGEQHVASEANGHYDDLEPTNDETLEFDLQDDTQQDRQATLPEDVQDVVAPHTKLADDSKQDAPVRESQTPNSNHHSPPLFASTEPRSPAATVVEAAGTSPHISPDHTGPALPDKTEVVNTEGLHVSSNLQHVVVVYREVEYTLFSNSEHDDPDSYFLSDISIAEKPLSALFAAIREVIREDLAEEDELCIVVDSLGLQAEEVSSIVEDVTLSQVLDLYAKLSQNDGPEYAGGCHMILKTRSNFSRRFANLFQAAAEGLGLSAFNYWDDQSIGPDDSEDLQESKNEFVPVIKDQKINATAEDDEEQPQYKHPENNDTGNNLAAQHADHDGLHLSGLPTSNVQHQPIPEGTSAAGQSKIASSKSAASEVSEKMQDHGSDIDEDGDLIDYSEEEDVAIEKRSALTKHTDEQEANTGTYTDFISSNCALPQTCFCSKCSDLIVEDFQKKDELLRRRSLDRRQSSSGAAPEEDEEELGESDPGDQELKTEAEASESTDDHARGRERPKPQVAKGENPDENEIRYEEFAPEEREDLAANDYENFTEDHLEHGEDQTKNGGLVIASIIQAGTENDENIDPHELNGNGEDFDDTHPYNEFSALQDNYSGAPTADFENEGLEFDIEGVNSFDETRWPQTHGDHVLELDERNGTIDLPRPSKSSSLDALETADSSVTMDADEIQYEDSTRDETGNLPGLDTHATSERIKSPKVASVVEPKDEIDYEDDEAEIEPSAQISAGPRATQKGNGKRSITHVEFNDAQVSQTNDAKRPRS</sequence>
<dbReference type="EMBL" id="FJUW01000007">
    <property type="protein sequence ID" value="CZS93582.1"/>
    <property type="molecule type" value="Genomic_DNA"/>
</dbReference>
<feature type="region of interest" description="Disordered" evidence="1">
    <location>
        <begin position="556"/>
        <end position="656"/>
    </location>
</feature>
<evidence type="ECO:0000313" key="3">
    <source>
        <dbReference type="Proteomes" id="UP000178129"/>
    </source>
</evidence>
<accession>A0A1E1K6E2</accession>
<dbReference type="Proteomes" id="UP000178129">
    <property type="component" value="Unassembled WGS sequence"/>
</dbReference>
<feature type="compositionally biased region" description="Acidic residues" evidence="1">
    <location>
        <begin position="568"/>
        <end position="582"/>
    </location>
</feature>
<feature type="compositionally biased region" description="Acidic residues" evidence="1">
    <location>
        <begin position="814"/>
        <end position="825"/>
    </location>
</feature>
<feature type="region of interest" description="Disordered" evidence="1">
    <location>
        <begin position="156"/>
        <end position="217"/>
    </location>
</feature>
<feature type="region of interest" description="Disordered" evidence="1">
    <location>
        <begin position="391"/>
        <end position="485"/>
    </location>
</feature>
<dbReference type="Pfam" id="PF10336">
    <property type="entry name" value="DUF2420"/>
    <property type="match status" value="1"/>
</dbReference>
<proteinExistence type="predicted"/>
<feature type="compositionally biased region" description="Low complexity" evidence="1">
    <location>
        <begin position="453"/>
        <end position="469"/>
    </location>
</feature>
<feature type="compositionally biased region" description="Basic and acidic residues" evidence="1">
    <location>
        <begin position="583"/>
        <end position="606"/>
    </location>
</feature>
<feature type="compositionally biased region" description="Basic and acidic residues" evidence="1">
    <location>
        <begin position="618"/>
        <end position="628"/>
    </location>
</feature>
<feature type="compositionally biased region" description="Basic and acidic residues" evidence="1">
    <location>
        <begin position="156"/>
        <end position="167"/>
    </location>
</feature>
<feature type="compositionally biased region" description="Basic and acidic residues" evidence="1">
    <location>
        <begin position="642"/>
        <end position="653"/>
    </location>
</feature>
<evidence type="ECO:0008006" key="4">
    <source>
        <dbReference type="Google" id="ProtNLM"/>
    </source>
</evidence>